<accession>A0A0R1ZMS5</accession>
<sequence>MKFMNLGDRLRQIRRDNLLTQQDIAAELHVSRQTVSGWETGRSYPDITSLITLAETYHLSLDEMLREDASATADLVKQDQQRKEARIVYYSVYAVDLVLVALIFLNAFEVHAFHLTPVVQMVLTALTLINMLAIGPSYRRYRILRHKSVERTLSWGSVALGVLTVVVILAMFYGVGGLNDVFWGAATGGISTLVVTVIYHRVRFGPMRKTWSIW</sequence>
<keyword evidence="2" id="KW-0812">Transmembrane</keyword>
<dbReference type="STRING" id="1291052.FC18_GL000119"/>
<feature type="transmembrane region" description="Helical" evidence="2">
    <location>
        <begin position="114"/>
        <end position="134"/>
    </location>
</feature>
<feature type="transmembrane region" description="Helical" evidence="2">
    <location>
        <begin position="155"/>
        <end position="175"/>
    </location>
</feature>
<dbReference type="Pfam" id="PF01381">
    <property type="entry name" value="HTH_3"/>
    <property type="match status" value="1"/>
</dbReference>
<gene>
    <name evidence="4" type="ORF">FC18_GL000119</name>
</gene>
<dbReference type="SUPFAM" id="SSF47413">
    <property type="entry name" value="lambda repressor-like DNA-binding domains"/>
    <property type="match status" value="1"/>
</dbReference>
<keyword evidence="2" id="KW-1133">Transmembrane helix</keyword>
<evidence type="ECO:0000313" key="5">
    <source>
        <dbReference type="Proteomes" id="UP000051679"/>
    </source>
</evidence>
<proteinExistence type="predicted"/>
<dbReference type="PROSITE" id="PS50943">
    <property type="entry name" value="HTH_CROC1"/>
    <property type="match status" value="1"/>
</dbReference>
<dbReference type="PATRIC" id="fig|1291052.5.peg.120"/>
<name>A0A0R1ZMS5_9LACO</name>
<dbReference type="PANTHER" id="PTHR46558">
    <property type="entry name" value="TRACRIPTIONAL REGULATORY PROTEIN-RELATED-RELATED"/>
    <property type="match status" value="1"/>
</dbReference>
<dbReference type="PANTHER" id="PTHR46558:SF4">
    <property type="entry name" value="DNA-BIDING PHAGE PROTEIN"/>
    <property type="match status" value="1"/>
</dbReference>
<evidence type="ECO:0000256" key="2">
    <source>
        <dbReference type="SAM" id="Phobius"/>
    </source>
</evidence>
<evidence type="ECO:0000256" key="1">
    <source>
        <dbReference type="ARBA" id="ARBA00023125"/>
    </source>
</evidence>
<organism evidence="4 5">
    <name type="scientific">Lacticaseibacillus sharpeae JCM 1186 = DSM 20505</name>
    <dbReference type="NCBI Taxonomy" id="1291052"/>
    <lineage>
        <taxon>Bacteria</taxon>
        <taxon>Bacillati</taxon>
        <taxon>Bacillota</taxon>
        <taxon>Bacilli</taxon>
        <taxon>Lactobacillales</taxon>
        <taxon>Lactobacillaceae</taxon>
        <taxon>Lacticaseibacillus</taxon>
    </lineage>
</organism>
<dbReference type="GO" id="GO:0003677">
    <property type="term" value="F:DNA binding"/>
    <property type="evidence" value="ECO:0007669"/>
    <property type="project" value="UniProtKB-KW"/>
</dbReference>
<keyword evidence="2" id="KW-0472">Membrane</keyword>
<dbReference type="InterPro" id="IPR001387">
    <property type="entry name" value="Cro/C1-type_HTH"/>
</dbReference>
<evidence type="ECO:0000313" key="4">
    <source>
        <dbReference type="EMBL" id="KRM56285.1"/>
    </source>
</evidence>
<keyword evidence="5" id="KW-1185">Reference proteome</keyword>
<evidence type="ECO:0000259" key="3">
    <source>
        <dbReference type="PROSITE" id="PS50943"/>
    </source>
</evidence>
<dbReference type="CDD" id="cd00093">
    <property type="entry name" value="HTH_XRE"/>
    <property type="match status" value="1"/>
</dbReference>
<dbReference type="Proteomes" id="UP000051679">
    <property type="component" value="Unassembled WGS sequence"/>
</dbReference>
<feature type="domain" description="HTH cro/C1-type" evidence="3">
    <location>
        <begin position="10"/>
        <end position="64"/>
    </location>
</feature>
<feature type="transmembrane region" description="Helical" evidence="2">
    <location>
        <begin position="181"/>
        <end position="199"/>
    </location>
</feature>
<dbReference type="SMART" id="SM00530">
    <property type="entry name" value="HTH_XRE"/>
    <property type="match status" value="1"/>
</dbReference>
<reference evidence="4 5" key="1">
    <citation type="journal article" date="2015" name="Genome Announc.">
        <title>Expanding the biotechnology potential of lactobacilli through comparative genomics of 213 strains and associated genera.</title>
        <authorList>
            <person name="Sun Z."/>
            <person name="Harris H.M."/>
            <person name="McCann A."/>
            <person name="Guo C."/>
            <person name="Argimon S."/>
            <person name="Zhang W."/>
            <person name="Yang X."/>
            <person name="Jeffery I.B."/>
            <person name="Cooney J.C."/>
            <person name="Kagawa T.F."/>
            <person name="Liu W."/>
            <person name="Song Y."/>
            <person name="Salvetti E."/>
            <person name="Wrobel A."/>
            <person name="Rasinkangas P."/>
            <person name="Parkhill J."/>
            <person name="Rea M.C."/>
            <person name="O'Sullivan O."/>
            <person name="Ritari J."/>
            <person name="Douillard F.P."/>
            <person name="Paul Ross R."/>
            <person name="Yang R."/>
            <person name="Briner A.E."/>
            <person name="Felis G.E."/>
            <person name="de Vos W.M."/>
            <person name="Barrangou R."/>
            <person name="Klaenhammer T.R."/>
            <person name="Caufield P.W."/>
            <person name="Cui Y."/>
            <person name="Zhang H."/>
            <person name="O'Toole P.W."/>
        </authorList>
    </citation>
    <scope>NUCLEOTIDE SEQUENCE [LARGE SCALE GENOMIC DNA]</scope>
    <source>
        <strain evidence="4 5">DSM 20505</strain>
    </source>
</reference>
<dbReference type="EMBL" id="AYYO01000006">
    <property type="protein sequence ID" value="KRM56285.1"/>
    <property type="molecule type" value="Genomic_DNA"/>
</dbReference>
<dbReference type="AlphaFoldDB" id="A0A0R1ZMS5"/>
<dbReference type="Gene3D" id="1.10.260.40">
    <property type="entry name" value="lambda repressor-like DNA-binding domains"/>
    <property type="match status" value="1"/>
</dbReference>
<protein>
    <recommendedName>
        <fullName evidence="3">HTH cro/C1-type domain-containing protein</fullName>
    </recommendedName>
</protein>
<keyword evidence="1" id="KW-0238">DNA-binding</keyword>
<feature type="transmembrane region" description="Helical" evidence="2">
    <location>
        <begin position="87"/>
        <end position="108"/>
    </location>
</feature>
<comment type="caution">
    <text evidence="4">The sequence shown here is derived from an EMBL/GenBank/DDBJ whole genome shotgun (WGS) entry which is preliminary data.</text>
</comment>
<dbReference type="InterPro" id="IPR010982">
    <property type="entry name" value="Lambda_DNA-bd_dom_sf"/>
</dbReference>